<reference evidence="2 3" key="1">
    <citation type="submission" date="2017-09" db="EMBL/GenBank/DDBJ databases">
        <title>High-quality draft genome sequence of Butyrivibrio fibrisolvens INBov1, isolated from cow rumen.</title>
        <authorList>
            <person name="Rodriguez Hernaez J."/>
            <person name="Rivarola M."/>
            <person name="Paniego N."/>
            <person name="Cravero S."/>
            <person name="Ceron Cucchi M."/>
            <person name="Martinez M.C."/>
        </authorList>
    </citation>
    <scope>NUCLEOTIDE SEQUENCE [LARGE SCALE GENOMIC DNA]</scope>
    <source>
        <strain evidence="2 3">INBov1</strain>
    </source>
</reference>
<dbReference type="InterPro" id="IPR005186">
    <property type="entry name" value="FlaG"/>
</dbReference>
<dbReference type="Pfam" id="PF03646">
    <property type="entry name" value="FlaG"/>
    <property type="match status" value="1"/>
</dbReference>
<dbReference type="RefSeq" id="WP_110072009.1">
    <property type="nucleotide sequence ID" value="NZ_CM009896.1"/>
</dbReference>
<keyword evidence="3" id="KW-1185">Reference proteome</keyword>
<protein>
    <recommendedName>
        <fullName evidence="4">Flagellar protein FlaG</fullName>
    </recommendedName>
</protein>
<dbReference type="PANTHER" id="PTHR37166:SF1">
    <property type="entry name" value="PROTEIN FLAG"/>
    <property type="match status" value="1"/>
</dbReference>
<comment type="caution">
    <text evidence="2">The sequence shown here is derived from an EMBL/GenBank/DDBJ whole genome shotgun (WGS) entry which is preliminary data.</text>
</comment>
<evidence type="ECO:0000256" key="1">
    <source>
        <dbReference type="SAM" id="MobiDB-lite"/>
    </source>
</evidence>
<dbReference type="PANTHER" id="PTHR37166">
    <property type="entry name" value="PROTEIN FLAG"/>
    <property type="match status" value="1"/>
</dbReference>
<feature type="region of interest" description="Disordered" evidence="1">
    <location>
        <begin position="55"/>
        <end position="74"/>
    </location>
</feature>
<dbReference type="AlphaFoldDB" id="A0A317G0H0"/>
<name>A0A317G0H0_BUTFI</name>
<evidence type="ECO:0000313" key="2">
    <source>
        <dbReference type="EMBL" id="PWT26073.1"/>
    </source>
</evidence>
<dbReference type="EMBL" id="NXNG01000001">
    <property type="protein sequence ID" value="PWT26073.1"/>
    <property type="molecule type" value="Genomic_DNA"/>
</dbReference>
<accession>A0A317G0H0</accession>
<dbReference type="SUPFAM" id="SSF160214">
    <property type="entry name" value="FlaG-like"/>
    <property type="match status" value="1"/>
</dbReference>
<proteinExistence type="predicted"/>
<dbReference type="InterPro" id="IPR035924">
    <property type="entry name" value="FlaG-like_sf"/>
</dbReference>
<evidence type="ECO:0000313" key="3">
    <source>
        <dbReference type="Proteomes" id="UP000245488"/>
    </source>
</evidence>
<gene>
    <name evidence="2" type="ORF">CPT75_02535</name>
</gene>
<dbReference type="Gene3D" id="3.30.160.170">
    <property type="entry name" value="FlaG-like"/>
    <property type="match status" value="1"/>
</dbReference>
<dbReference type="Proteomes" id="UP000245488">
    <property type="component" value="Chromosome"/>
</dbReference>
<evidence type="ECO:0008006" key="4">
    <source>
        <dbReference type="Google" id="ProtNLM"/>
    </source>
</evidence>
<organism evidence="2 3">
    <name type="scientific">Butyrivibrio fibrisolvens</name>
    <dbReference type="NCBI Taxonomy" id="831"/>
    <lineage>
        <taxon>Bacteria</taxon>
        <taxon>Bacillati</taxon>
        <taxon>Bacillota</taxon>
        <taxon>Clostridia</taxon>
        <taxon>Lachnospirales</taxon>
        <taxon>Lachnospiraceae</taxon>
        <taxon>Butyrivibrio</taxon>
    </lineage>
</organism>
<sequence length="162" mass="18121">MAINSIQQANILQVQQMQQIQPVRKEREGTGVDITGNAVDQLAQEVETVKQATGVAPYSQEDGNDESQTEENASQLQHAIELADEQNEKNNEKISKTIANINQKMTANTEAVFGFHDKTNRVTIKIVDKDTKKVVKEFPPEKTLDMIAKAWELAGIMVDERK</sequence>